<accession>A0A0D1LXF8</accession>
<name>A0A0D1LXF8_9LACO</name>
<dbReference type="InterPro" id="IPR011664">
    <property type="entry name" value="Abi_system_AbiD/AbiF-like"/>
</dbReference>
<dbReference type="AlphaFoldDB" id="A0A0D1LXF8"/>
<reference evidence="1 2" key="1">
    <citation type="journal article" date="2015" name="Microbiology (Mosc.)">
        <title>Genomics of the Weissella cibaria species with an examination of its metabolic traits.</title>
        <authorList>
            <person name="Lynch K.M."/>
            <person name="Lucid A."/>
            <person name="Arendt E.K."/>
            <person name="Sleator R.D."/>
            <person name="Lucey B."/>
            <person name="Coffey A."/>
        </authorList>
    </citation>
    <scope>NUCLEOTIDE SEQUENCE [LARGE SCALE GENOMIC DNA]</scope>
    <source>
        <strain evidence="1 2">AB3b</strain>
    </source>
</reference>
<evidence type="ECO:0000313" key="1">
    <source>
        <dbReference type="EMBL" id="KIU23172.1"/>
    </source>
</evidence>
<protein>
    <submittedName>
        <fullName evidence="1">Abortive infection bacteriophage resistance protein</fullName>
    </submittedName>
</protein>
<evidence type="ECO:0000313" key="2">
    <source>
        <dbReference type="Proteomes" id="UP000032289"/>
    </source>
</evidence>
<dbReference type="EMBL" id="JWHT01000036">
    <property type="protein sequence ID" value="KIU23172.1"/>
    <property type="molecule type" value="Genomic_DNA"/>
</dbReference>
<dbReference type="RefSeq" id="WP_043941486.1">
    <property type="nucleotide sequence ID" value="NZ_JWHT01000036.1"/>
</dbReference>
<sequence length="327" mass="37945">MNIQDEAQKLVNVFSDRKMSIDSENASIDIKNIGYYKLKEYAKPFVRDGLYDGLLFSSVLKRYFFDKNLRIHLLHIIEMIELAFKNSLAELIGNDSGPFGYLDFLVWADQGRYTSEYIIGEQSLIKNTILKMIKNMNEYSNPEYFDEKNLTLKDNKYNKVENGSQHKKYPTVWLAFDLLSFGQLHHIYQLLPLESKDKIAKNFNCGSSELNSWIGAMVLVRNVCAHSSNLIDIEFKTLPKSKVEWREYLHVHERKNGKTEITNKLASVIIPIVYLAHNIDQNYGFGDIYKDIQNAIKPVRKNGENQAQALGFSSKTKMIKFFSNYFQ</sequence>
<gene>
    <name evidence="1" type="ORF">ab3b_01586</name>
</gene>
<dbReference type="Proteomes" id="UP000032289">
    <property type="component" value="Unassembled WGS sequence"/>
</dbReference>
<organism evidence="1 2">
    <name type="scientific">Weissella cibaria</name>
    <dbReference type="NCBI Taxonomy" id="137591"/>
    <lineage>
        <taxon>Bacteria</taxon>
        <taxon>Bacillati</taxon>
        <taxon>Bacillota</taxon>
        <taxon>Bacilli</taxon>
        <taxon>Lactobacillales</taxon>
        <taxon>Lactobacillaceae</taxon>
        <taxon>Weissella</taxon>
    </lineage>
</organism>
<comment type="caution">
    <text evidence="1">The sequence shown here is derived from an EMBL/GenBank/DDBJ whole genome shotgun (WGS) entry which is preliminary data.</text>
</comment>
<dbReference type="PATRIC" id="fig|137591.24.peg.1554"/>
<dbReference type="Pfam" id="PF07751">
    <property type="entry name" value="Abi_2"/>
    <property type="match status" value="1"/>
</dbReference>
<proteinExistence type="predicted"/>